<evidence type="ECO:0000256" key="2">
    <source>
        <dbReference type="ARBA" id="ARBA00022801"/>
    </source>
</evidence>
<feature type="compositionally biased region" description="Basic residues" evidence="5">
    <location>
        <begin position="373"/>
        <end position="389"/>
    </location>
</feature>
<dbReference type="GO" id="GO:0005840">
    <property type="term" value="C:ribosome"/>
    <property type="evidence" value="ECO:0007669"/>
    <property type="project" value="TreeGrafter"/>
</dbReference>
<dbReference type="CDD" id="cd00268">
    <property type="entry name" value="DEADc"/>
    <property type="match status" value="1"/>
</dbReference>
<dbReference type="InterPro" id="IPR050547">
    <property type="entry name" value="DEAD_box_RNA_helicases"/>
</dbReference>
<dbReference type="SUPFAM" id="SSF52540">
    <property type="entry name" value="P-loop containing nucleoside triphosphate hydrolases"/>
    <property type="match status" value="1"/>
</dbReference>
<comment type="caution">
    <text evidence="8">The sequence shown here is derived from an EMBL/GenBank/DDBJ whole genome shotgun (WGS) entry which is preliminary data.</text>
</comment>
<evidence type="ECO:0000256" key="3">
    <source>
        <dbReference type="ARBA" id="ARBA00022806"/>
    </source>
</evidence>
<dbReference type="Proteomes" id="UP001156102">
    <property type="component" value="Unassembled WGS sequence"/>
</dbReference>
<dbReference type="InterPro" id="IPR001650">
    <property type="entry name" value="Helicase_C-like"/>
</dbReference>
<evidence type="ECO:0000256" key="5">
    <source>
        <dbReference type="SAM" id="MobiDB-lite"/>
    </source>
</evidence>
<gene>
    <name evidence="8" type="ORF">NK662_10305</name>
</gene>
<proteinExistence type="predicted"/>
<dbReference type="CDD" id="cd18787">
    <property type="entry name" value="SF2_C_DEAD"/>
    <property type="match status" value="1"/>
</dbReference>
<evidence type="ECO:0000256" key="1">
    <source>
        <dbReference type="ARBA" id="ARBA00022741"/>
    </source>
</evidence>
<keyword evidence="2" id="KW-0378">Hydrolase</keyword>
<organism evidence="8 9">
    <name type="scientific">Ectobacillus ponti</name>
    <dbReference type="NCBI Taxonomy" id="2961894"/>
    <lineage>
        <taxon>Bacteria</taxon>
        <taxon>Bacillati</taxon>
        <taxon>Bacillota</taxon>
        <taxon>Bacilli</taxon>
        <taxon>Bacillales</taxon>
        <taxon>Bacillaceae</taxon>
        <taxon>Ectobacillus</taxon>
    </lineage>
</organism>
<dbReference type="SMART" id="SM00487">
    <property type="entry name" value="DEXDc"/>
    <property type="match status" value="1"/>
</dbReference>
<feature type="domain" description="Helicase ATP-binding" evidence="6">
    <location>
        <begin position="29"/>
        <end position="199"/>
    </location>
</feature>
<evidence type="ECO:0000313" key="8">
    <source>
        <dbReference type="EMBL" id="MCP8968929.1"/>
    </source>
</evidence>
<dbReference type="InterPro" id="IPR014001">
    <property type="entry name" value="Helicase_ATP-bd"/>
</dbReference>
<dbReference type="GO" id="GO:0033592">
    <property type="term" value="F:RNA strand annealing activity"/>
    <property type="evidence" value="ECO:0007669"/>
    <property type="project" value="TreeGrafter"/>
</dbReference>
<dbReference type="GO" id="GO:0016787">
    <property type="term" value="F:hydrolase activity"/>
    <property type="evidence" value="ECO:0007669"/>
    <property type="project" value="UniProtKB-KW"/>
</dbReference>
<protein>
    <submittedName>
        <fullName evidence="8">DEAD/DEAH box helicase</fullName>
    </submittedName>
</protein>
<dbReference type="PROSITE" id="PS51194">
    <property type="entry name" value="HELICASE_CTER"/>
    <property type="match status" value="1"/>
</dbReference>
<dbReference type="AlphaFoldDB" id="A0AA41X917"/>
<dbReference type="PANTHER" id="PTHR47963">
    <property type="entry name" value="DEAD-BOX ATP-DEPENDENT RNA HELICASE 47, MITOCHONDRIAL"/>
    <property type="match status" value="1"/>
</dbReference>
<dbReference type="PROSITE" id="PS51192">
    <property type="entry name" value="HELICASE_ATP_BIND_1"/>
    <property type="match status" value="1"/>
</dbReference>
<dbReference type="Gene3D" id="3.40.50.300">
    <property type="entry name" value="P-loop containing nucleotide triphosphate hydrolases"/>
    <property type="match status" value="2"/>
</dbReference>
<dbReference type="RefSeq" id="WP_254758838.1">
    <property type="nucleotide sequence ID" value="NZ_JANCLT010000004.1"/>
</dbReference>
<reference evidence="8" key="1">
    <citation type="submission" date="2022-07" db="EMBL/GenBank/DDBJ databases">
        <authorList>
            <person name="Li W.-J."/>
            <person name="Deng Q.-Q."/>
        </authorList>
    </citation>
    <scope>NUCLEOTIDE SEQUENCE</scope>
    <source>
        <strain evidence="8">SYSU M60031</strain>
    </source>
</reference>
<keyword evidence="3 8" id="KW-0347">Helicase</keyword>
<keyword evidence="9" id="KW-1185">Reference proteome</keyword>
<dbReference type="GO" id="GO:0005524">
    <property type="term" value="F:ATP binding"/>
    <property type="evidence" value="ECO:0007669"/>
    <property type="project" value="UniProtKB-KW"/>
</dbReference>
<dbReference type="SMART" id="SM00490">
    <property type="entry name" value="HELICc"/>
    <property type="match status" value="1"/>
</dbReference>
<dbReference type="GO" id="GO:0009409">
    <property type="term" value="P:response to cold"/>
    <property type="evidence" value="ECO:0007669"/>
    <property type="project" value="TreeGrafter"/>
</dbReference>
<name>A0AA41X917_9BACI</name>
<dbReference type="Pfam" id="PF00270">
    <property type="entry name" value="DEAD"/>
    <property type="match status" value="1"/>
</dbReference>
<dbReference type="EMBL" id="JANCLT010000004">
    <property type="protein sequence ID" value="MCP8968929.1"/>
    <property type="molecule type" value="Genomic_DNA"/>
</dbReference>
<dbReference type="InterPro" id="IPR044742">
    <property type="entry name" value="DEAD/DEAH_RhlB"/>
</dbReference>
<keyword evidence="1" id="KW-0547">Nucleotide-binding</keyword>
<dbReference type="GO" id="GO:0005829">
    <property type="term" value="C:cytosol"/>
    <property type="evidence" value="ECO:0007669"/>
    <property type="project" value="TreeGrafter"/>
</dbReference>
<evidence type="ECO:0000313" key="9">
    <source>
        <dbReference type="Proteomes" id="UP001156102"/>
    </source>
</evidence>
<dbReference type="GO" id="GO:0003724">
    <property type="term" value="F:RNA helicase activity"/>
    <property type="evidence" value="ECO:0007669"/>
    <property type="project" value="TreeGrafter"/>
</dbReference>
<dbReference type="InterPro" id="IPR027417">
    <property type="entry name" value="P-loop_NTPase"/>
</dbReference>
<dbReference type="InterPro" id="IPR011545">
    <property type="entry name" value="DEAD/DEAH_box_helicase_dom"/>
</dbReference>
<evidence type="ECO:0000259" key="7">
    <source>
        <dbReference type="PROSITE" id="PS51194"/>
    </source>
</evidence>
<dbReference type="Pfam" id="PF00271">
    <property type="entry name" value="Helicase_C"/>
    <property type="match status" value="1"/>
</dbReference>
<accession>A0AA41X917</accession>
<evidence type="ECO:0000259" key="6">
    <source>
        <dbReference type="PROSITE" id="PS51192"/>
    </source>
</evidence>
<feature type="domain" description="Helicase C-terminal" evidence="7">
    <location>
        <begin position="218"/>
        <end position="379"/>
    </location>
</feature>
<evidence type="ECO:0000256" key="4">
    <source>
        <dbReference type="ARBA" id="ARBA00022840"/>
    </source>
</evidence>
<sequence length="389" mass="43912">MIQQLQPFLQHAWEKAGFQDATDVQKQAIPLVLEGKDLIVESPTGTGKTLAYVLPLLHKINPEVKSPQVVILSPTRELVMQIHEEVQKFAEGSGITGASFIGGADIKRQVEKLKKHPQVIVGSPGRVMELIRMKKLKMHEVKTIVFDEFDQMVKQNMVGTIEEVIKTTMRDRQLLFFSATMPAAAEDAARNAANEPAVVRVKRTADTGRVKHLYIVSELREKLDYVRRIVHMEDVKAVAFLNDPFRLDEMTEKLQFRKVAAGTVHAEAKKQEREATMRAFRQGKVQVLLATDLAARGLDIEGLTHVIHLDLPDTLDQYIHRSGRTGRMGNEGTVISLVTPNEEKKLLQFAKKLGIEFEKMQMYKGSFVDRKPPAPKKKRPAYAGRKKPR</sequence>
<dbReference type="PANTHER" id="PTHR47963:SF7">
    <property type="entry name" value="ATP-DEPENDENT RNA HELICASE YFML-RELATED"/>
    <property type="match status" value="1"/>
</dbReference>
<feature type="region of interest" description="Disordered" evidence="5">
    <location>
        <begin position="366"/>
        <end position="389"/>
    </location>
</feature>
<keyword evidence="4" id="KW-0067">ATP-binding</keyword>